<sequence>MLFPLDKDGRLQTRLRSVPRREFFDHAINYEQAQAVNSVCTNVFGTLPYLVSGPPGTGKTKTLVEMAMQLLNTTKVAHLLICAPSEAAADTLSLRLTRYLTPKQLLRLNAPSRADNEVPRELLQYCFLQDDMFYPPPIKRLMQCSVVVTSCRDAAILAEARLTNADLWTMEREFHSILHPEEELLTPPLHWGALLLDEAGQAAESDVLSAISVLCPPSAYPQDHRQPILVMAGDEHQLGPRTASRDPIVCRSLFARLFSRALYSDHPLSRSKARPSSLPPVLKSSMLPILYQPFTNLIRNYRSHPAILSVPSSLFYHDTLITEVIFHDTSLQASSLWRGRKWPVLYVPHNGPDEIERDNGGWYNMSEARLACSIAETLVSKDGVKQEDVCIISPFAAQVKTLRSMIRSSRYGGGKGLWDVNVGPVEAFQGLEKRVVVICTTRTRQRFVDEDVKRAVGLVHQRRRMNVALTRAKEALFVIGCPNILGADDAWRTWMTFCERNGLVDDQYSVWKDRGMCYDIKAGVLERALVARAEEMQRKQWPKLGAAAANYDIYGGQYDAWMESLHKALDEEESEIVADADTRDNDDDTPV</sequence>
<dbReference type="InterPro" id="IPR047187">
    <property type="entry name" value="SF1_C_Upf1"/>
</dbReference>
<evidence type="ECO:0000259" key="2">
    <source>
        <dbReference type="Pfam" id="PF13086"/>
    </source>
</evidence>
<dbReference type="InterPro" id="IPR041677">
    <property type="entry name" value="DNA2/NAM7_AAA_11"/>
</dbReference>
<organism evidence="4 5">
    <name type="scientific">Curvularia kusanoi</name>
    <name type="common">Cochliobolus kusanoi</name>
    <dbReference type="NCBI Taxonomy" id="90978"/>
    <lineage>
        <taxon>Eukaryota</taxon>
        <taxon>Fungi</taxon>
        <taxon>Dikarya</taxon>
        <taxon>Ascomycota</taxon>
        <taxon>Pezizomycotina</taxon>
        <taxon>Dothideomycetes</taxon>
        <taxon>Pleosporomycetidae</taxon>
        <taxon>Pleosporales</taxon>
        <taxon>Pleosporineae</taxon>
        <taxon>Pleosporaceae</taxon>
        <taxon>Curvularia</taxon>
    </lineage>
</organism>
<proteinExistence type="predicted"/>
<dbReference type="GO" id="GO:0005829">
    <property type="term" value="C:cytosol"/>
    <property type="evidence" value="ECO:0007669"/>
    <property type="project" value="TreeGrafter"/>
</dbReference>
<keyword evidence="1" id="KW-0347">Helicase</keyword>
<feature type="domain" description="DNA2/NAM7 helicase-like C-terminal" evidence="3">
    <location>
        <begin position="292"/>
        <end position="481"/>
    </location>
</feature>
<dbReference type="GO" id="GO:0004386">
    <property type="term" value="F:helicase activity"/>
    <property type="evidence" value="ECO:0007669"/>
    <property type="project" value="InterPro"/>
</dbReference>
<evidence type="ECO:0000313" key="5">
    <source>
        <dbReference type="Proteomes" id="UP000801428"/>
    </source>
</evidence>
<keyword evidence="1" id="KW-0547">Nucleotide-binding</keyword>
<accession>A0A9P4TK07</accession>
<keyword evidence="1" id="KW-0378">Hydrolase</keyword>
<dbReference type="Pfam" id="PF13086">
    <property type="entry name" value="AAA_11"/>
    <property type="match status" value="1"/>
</dbReference>
<dbReference type="CDD" id="cd18808">
    <property type="entry name" value="SF1_C_Upf1"/>
    <property type="match status" value="1"/>
</dbReference>
<dbReference type="AlphaFoldDB" id="A0A9P4TK07"/>
<dbReference type="Pfam" id="PF13087">
    <property type="entry name" value="AAA_12"/>
    <property type="match status" value="1"/>
</dbReference>
<name>A0A9P4TK07_CURKU</name>
<evidence type="ECO:0000313" key="4">
    <source>
        <dbReference type="EMBL" id="KAF3006657.1"/>
    </source>
</evidence>
<dbReference type="Proteomes" id="UP000801428">
    <property type="component" value="Unassembled WGS sequence"/>
</dbReference>
<dbReference type="InterPro" id="IPR041679">
    <property type="entry name" value="DNA2/NAM7-like_C"/>
</dbReference>
<keyword evidence="5" id="KW-1185">Reference proteome</keyword>
<dbReference type="OrthoDB" id="6513042at2759"/>
<feature type="domain" description="DNA2/NAM7 helicase helicase" evidence="2">
    <location>
        <begin position="28"/>
        <end position="112"/>
    </location>
</feature>
<evidence type="ECO:0008006" key="6">
    <source>
        <dbReference type="Google" id="ProtNLM"/>
    </source>
</evidence>
<reference evidence="4" key="1">
    <citation type="submission" date="2019-04" db="EMBL/GenBank/DDBJ databases">
        <title>Sequencing of skin fungus with MAO and IRED activity.</title>
        <authorList>
            <person name="Marsaioli A.J."/>
            <person name="Bonatto J.M.C."/>
            <person name="Reis Junior O."/>
        </authorList>
    </citation>
    <scope>NUCLEOTIDE SEQUENCE</scope>
    <source>
        <strain evidence="4">30M1</strain>
    </source>
</reference>
<keyword evidence="1" id="KW-0067">ATP-binding</keyword>
<evidence type="ECO:0000256" key="1">
    <source>
        <dbReference type="ARBA" id="ARBA00022806"/>
    </source>
</evidence>
<gene>
    <name evidence="4" type="ORF">E8E13_008270</name>
</gene>
<dbReference type="SUPFAM" id="SSF52540">
    <property type="entry name" value="P-loop containing nucleoside triphosphate hydrolases"/>
    <property type="match status" value="1"/>
</dbReference>
<dbReference type="PANTHER" id="PTHR10887">
    <property type="entry name" value="DNA2/NAM7 HELICASE FAMILY"/>
    <property type="match status" value="1"/>
</dbReference>
<dbReference type="PANTHER" id="PTHR10887:SF322">
    <property type="entry name" value="HELICASE MOV-10"/>
    <property type="match status" value="1"/>
</dbReference>
<comment type="caution">
    <text evidence="4">The sequence shown here is derived from an EMBL/GenBank/DDBJ whole genome shotgun (WGS) entry which is preliminary data.</text>
</comment>
<dbReference type="GO" id="GO:0035194">
    <property type="term" value="P:regulatory ncRNA-mediated post-transcriptional gene silencing"/>
    <property type="evidence" value="ECO:0007669"/>
    <property type="project" value="TreeGrafter"/>
</dbReference>
<dbReference type="EMBL" id="SWKU01000005">
    <property type="protein sequence ID" value="KAF3006657.1"/>
    <property type="molecule type" value="Genomic_DNA"/>
</dbReference>
<evidence type="ECO:0000259" key="3">
    <source>
        <dbReference type="Pfam" id="PF13087"/>
    </source>
</evidence>
<dbReference type="InterPro" id="IPR045055">
    <property type="entry name" value="DNA2/NAM7-like"/>
</dbReference>
<dbReference type="Gene3D" id="3.40.50.300">
    <property type="entry name" value="P-loop containing nucleotide triphosphate hydrolases"/>
    <property type="match status" value="2"/>
</dbReference>
<protein>
    <recommendedName>
        <fullName evidence="6">RNA helicase</fullName>
    </recommendedName>
</protein>
<dbReference type="InterPro" id="IPR027417">
    <property type="entry name" value="P-loop_NTPase"/>
</dbReference>